<protein>
    <recommendedName>
        <fullName evidence="10">Glycoside hydrolase family 31 N-terminal domain-containing protein</fullName>
    </recommendedName>
</protein>
<dbReference type="CDD" id="cd06592">
    <property type="entry name" value="GH31_NET37"/>
    <property type="match status" value="1"/>
</dbReference>
<dbReference type="SUPFAM" id="SSF51011">
    <property type="entry name" value="Glycosyl hydrolase domain"/>
    <property type="match status" value="1"/>
</dbReference>
<dbReference type="InterPro" id="IPR013780">
    <property type="entry name" value="Glyco_hydro_b"/>
</dbReference>
<dbReference type="PANTHER" id="PTHR43053:SF4">
    <property type="entry name" value="MYOGENESIS-REGULATING GLYCOSIDASE"/>
    <property type="match status" value="1"/>
</dbReference>
<proteinExistence type="inferred from homology"/>
<evidence type="ECO:0000259" key="6">
    <source>
        <dbReference type="Pfam" id="PF01055"/>
    </source>
</evidence>
<dbReference type="Pfam" id="PF01055">
    <property type="entry name" value="Glyco_hydro_31_2nd"/>
    <property type="match status" value="1"/>
</dbReference>
<comment type="caution">
    <text evidence="8">The sequence shown here is derived from an EMBL/GenBank/DDBJ whole genome shotgun (WGS) entry which is preliminary data.</text>
</comment>
<name>A0A8S1C935_9INSE</name>
<dbReference type="InterPro" id="IPR017853">
    <property type="entry name" value="GH"/>
</dbReference>
<dbReference type="Gene3D" id="2.60.40.1180">
    <property type="entry name" value="Golgi alpha-mannosidase II"/>
    <property type="match status" value="1"/>
</dbReference>
<evidence type="ECO:0000256" key="3">
    <source>
        <dbReference type="ARBA" id="ARBA00023295"/>
    </source>
</evidence>
<dbReference type="AlphaFoldDB" id="A0A8S1C935"/>
<accession>A0A8S1C935</accession>
<evidence type="ECO:0000259" key="7">
    <source>
        <dbReference type="Pfam" id="PF21365"/>
    </source>
</evidence>
<evidence type="ECO:0000313" key="8">
    <source>
        <dbReference type="EMBL" id="CAB3364524.1"/>
    </source>
</evidence>
<dbReference type="Proteomes" id="UP000494165">
    <property type="component" value="Unassembled WGS sequence"/>
</dbReference>
<sequence>MAPWKKRASGSRQWLISQLDPEAEEHGRSEQPDQCCLRIVVSFMLIITVLLTSVALATLIAASIASKRSWLEESPEEDLVQIMAELKSVFYENTIQILASNTSAIVSLTSPVDTLTSLEFTFNHGSSETPTDCLQEVGDVLTCLSWGDNAARLTTAELSVASGAHCMNVSLVGLGATACLSLDGRHVYAGPVVDAQKWPAERNRRFERTPYLSGYDGLKGVVERYWLTSDGAAIFVPGHVPLFWTFKDQRMCFTSSFEPPYYRSDDKEKLDLVVCNAKDTPTVHKAVANALLGRPEAVLNQNMIRLPIWSTWAKYKADISQLSVVHYATQIVGHGFPASQIEIDDKWESCYGESEFDLEAFPEPKEMVQQLHDLGFHVTLWTHPFVNRICPVFADADVQNYMVQDVGGNSSQVAWWNGEGGLIDFSNPEAAAWFIGRLLRIKEDYKIDGFKFDGGDMSYVPANGSLYSSRSQPAAFTRAYAEAAARTDSVEGRFSEMRTAFGTQWLGMALRMSDKESVWDDDEGLATLIPTLLTQNLAGYSYVIADMIGGDAYDDVGPDKELFIRWMQVATFMPIMQFSLPPWDFDQETVEIARKLVALHVELADVFYALARQRAASGIPINLPVWWIAPHDSIAQTIDSEFLLGEELLVAPVLEQGATTRDVYLPAGRWREGFEDLEGSVHEGPKWLRNHSAPLHHLPFFQRLAPR</sequence>
<evidence type="ECO:0008006" key="10">
    <source>
        <dbReference type="Google" id="ProtNLM"/>
    </source>
</evidence>
<evidence type="ECO:0000313" key="9">
    <source>
        <dbReference type="Proteomes" id="UP000494165"/>
    </source>
</evidence>
<dbReference type="GO" id="GO:0005975">
    <property type="term" value="P:carbohydrate metabolic process"/>
    <property type="evidence" value="ECO:0007669"/>
    <property type="project" value="InterPro"/>
</dbReference>
<dbReference type="InterPro" id="IPR048395">
    <property type="entry name" value="Glyco_hydro_31_C"/>
</dbReference>
<keyword evidence="9" id="KW-1185">Reference proteome</keyword>
<organism evidence="8 9">
    <name type="scientific">Cloeon dipterum</name>
    <dbReference type="NCBI Taxonomy" id="197152"/>
    <lineage>
        <taxon>Eukaryota</taxon>
        <taxon>Metazoa</taxon>
        <taxon>Ecdysozoa</taxon>
        <taxon>Arthropoda</taxon>
        <taxon>Hexapoda</taxon>
        <taxon>Insecta</taxon>
        <taxon>Pterygota</taxon>
        <taxon>Palaeoptera</taxon>
        <taxon>Ephemeroptera</taxon>
        <taxon>Pisciforma</taxon>
        <taxon>Baetidae</taxon>
        <taxon>Cloeon</taxon>
    </lineage>
</organism>
<dbReference type="SUPFAM" id="SSF51445">
    <property type="entry name" value="(Trans)glycosidases"/>
    <property type="match status" value="1"/>
</dbReference>
<dbReference type="EMBL" id="CADEPI010000016">
    <property type="protein sequence ID" value="CAB3364524.1"/>
    <property type="molecule type" value="Genomic_DNA"/>
</dbReference>
<evidence type="ECO:0000256" key="2">
    <source>
        <dbReference type="ARBA" id="ARBA00022801"/>
    </source>
</evidence>
<feature type="domain" description="Glycoside hydrolase family 31 TIM barrel" evidence="6">
    <location>
        <begin position="310"/>
        <end position="610"/>
    </location>
</feature>
<evidence type="ECO:0000256" key="5">
    <source>
        <dbReference type="SAM" id="Phobius"/>
    </source>
</evidence>
<gene>
    <name evidence="8" type="ORF">CLODIP_2_CD09236</name>
</gene>
<reference evidence="8 9" key="1">
    <citation type="submission" date="2020-04" db="EMBL/GenBank/DDBJ databases">
        <authorList>
            <person name="Alioto T."/>
            <person name="Alioto T."/>
            <person name="Gomez Garrido J."/>
        </authorList>
    </citation>
    <scope>NUCLEOTIDE SEQUENCE [LARGE SCALE GENOMIC DNA]</scope>
</reference>
<dbReference type="InterPro" id="IPR000322">
    <property type="entry name" value="Glyco_hydro_31_TIM"/>
</dbReference>
<feature type="transmembrane region" description="Helical" evidence="5">
    <location>
        <begin position="39"/>
        <end position="65"/>
    </location>
</feature>
<dbReference type="GO" id="GO:0004553">
    <property type="term" value="F:hydrolase activity, hydrolyzing O-glycosyl compounds"/>
    <property type="evidence" value="ECO:0007669"/>
    <property type="project" value="InterPro"/>
</dbReference>
<keyword evidence="3 4" id="KW-0326">Glycosidase</keyword>
<comment type="similarity">
    <text evidence="1 4">Belongs to the glycosyl hydrolase 31 family.</text>
</comment>
<dbReference type="PANTHER" id="PTHR43053">
    <property type="entry name" value="GLYCOSIDASE FAMILY 31"/>
    <property type="match status" value="1"/>
</dbReference>
<dbReference type="Gene3D" id="3.20.20.80">
    <property type="entry name" value="Glycosidases"/>
    <property type="match status" value="1"/>
</dbReference>
<keyword evidence="5" id="KW-1133">Transmembrane helix</keyword>
<dbReference type="OrthoDB" id="10070917at2759"/>
<keyword evidence="5" id="KW-0472">Membrane</keyword>
<evidence type="ECO:0000256" key="4">
    <source>
        <dbReference type="RuleBase" id="RU361185"/>
    </source>
</evidence>
<keyword evidence="5" id="KW-0812">Transmembrane</keyword>
<evidence type="ECO:0000256" key="1">
    <source>
        <dbReference type="ARBA" id="ARBA00007806"/>
    </source>
</evidence>
<dbReference type="Pfam" id="PF21365">
    <property type="entry name" value="Glyco_hydro_31_3rd"/>
    <property type="match status" value="1"/>
</dbReference>
<feature type="domain" description="Glycosyl hydrolase family 31 C-terminal" evidence="7">
    <location>
        <begin position="618"/>
        <end position="703"/>
    </location>
</feature>
<dbReference type="InterPro" id="IPR050985">
    <property type="entry name" value="Alpha-glycosidase_related"/>
</dbReference>
<keyword evidence="2 4" id="KW-0378">Hydrolase</keyword>